<comment type="similarity">
    <text evidence="1">Belongs to the CCM1 family.</text>
</comment>
<reference evidence="7" key="1">
    <citation type="journal article" date="2023" name="PhytoFront">
        <title>Draft Genome Resources of Seven Strains of Tilletia horrida, Causal Agent of Kernel Smut of Rice.</title>
        <authorList>
            <person name="Khanal S."/>
            <person name="Antony Babu S."/>
            <person name="Zhou X.G."/>
        </authorList>
    </citation>
    <scope>NUCLEOTIDE SEQUENCE</scope>
    <source>
        <strain evidence="7">TX6</strain>
    </source>
</reference>
<dbReference type="InterPro" id="IPR002885">
    <property type="entry name" value="PPR_rpt"/>
</dbReference>
<keyword evidence="8" id="KW-1185">Reference proteome</keyword>
<dbReference type="Pfam" id="PF01535">
    <property type="entry name" value="PPR"/>
    <property type="match status" value="2"/>
</dbReference>
<evidence type="ECO:0000256" key="4">
    <source>
        <dbReference type="ARBA" id="ARBA00044511"/>
    </source>
</evidence>
<feature type="region of interest" description="Disordered" evidence="6">
    <location>
        <begin position="27"/>
        <end position="48"/>
    </location>
</feature>
<comment type="function">
    <text evidence="3">Regulates mitochondrial small subunit maturation by controlling 15S rRNA 5'-end processing. Localizes to the 5' precursor of the 15S rRNA in a position that is subsequently occupied by mS47 in the mature yeast mtSSU. Uses structure and sequence-specific RNA recognition, binding to a single-stranded region of the precursor and specifically recognizing bases -6 to -1. The exchange of Ccm1 for mS47 is coupled to the irreversible removal of precursor rRNA that is accompanied by conformational changes of the mitoribosomal proteins uS5m and mS26. These conformational changes signal completion of 5'-end rRNA processing through protection of the mature 5'-end of the 15S rRNA and stabilization of mS47. The removal of the 5' precursor together with the dissociation of Ccm1 may be catalyzed by the 5'-3' exoribonuclease Pet127. Involved in the specific removal of group I introns in mitochondrial encoded transcripts.</text>
</comment>
<protein>
    <recommendedName>
        <fullName evidence="9">Pentacotripeptide-repeat region of PRORP domain-containing protein</fullName>
    </recommendedName>
</protein>
<dbReference type="PANTHER" id="PTHR47936">
    <property type="entry name" value="PPR_LONG DOMAIN-CONTAINING PROTEIN"/>
    <property type="match status" value="1"/>
</dbReference>
<evidence type="ECO:0000313" key="7">
    <source>
        <dbReference type="EMBL" id="KAK0556763.1"/>
    </source>
</evidence>
<feature type="region of interest" description="Disordered" evidence="6">
    <location>
        <begin position="495"/>
        <end position="524"/>
    </location>
</feature>
<feature type="compositionally biased region" description="Polar residues" evidence="6">
    <location>
        <begin position="495"/>
        <end position="507"/>
    </location>
</feature>
<comment type="subunit">
    <text evidence="4">Binds to mitochondrial small subunit 15S rRNA.</text>
</comment>
<dbReference type="AlphaFoldDB" id="A0AAN6GWY4"/>
<evidence type="ECO:0000256" key="2">
    <source>
        <dbReference type="ARBA" id="ARBA00022737"/>
    </source>
</evidence>
<proteinExistence type="inferred from homology"/>
<feature type="repeat" description="PPR" evidence="5">
    <location>
        <begin position="320"/>
        <end position="357"/>
    </location>
</feature>
<dbReference type="Gene3D" id="1.25.40.10">
    <property type="entry name" value="Tetratricopeptide repeat domain"/>
    <property type="match status" value="1"/>
</dbReference>
<evidence type="ECO:0000256" key="5">
    <source>
        <dbReference type="PROSITE-ProRule" id="PRU00708"/>
    </source>
</evidence>
<dbReference type="EMBL" id="JAPDMZ010000011">
    <property type="protein sequence ID" value="KAK0556763.1"/>
    <property type="molecule type" value="Genomic_DNA"/>
</dbReference>
<feature type="repeat" description="PPR" evidence="5">
    <location>
        <begin position="398"/>
        <end position="428"/>
    </location>
</feature>
<dbReference type="Proteomes" id="UP001176517">
    <property type="component" value="Unassembled WGS sequence"/>
</dbReference>
<dbReference type="PROSITE" id="PS51375">
    <property type="entry name" value="PPR"/>
    <property type="match status" value="2"/>
</dbReference>
<dbReference type="InterPro" id="IPR011990">
    <property type="entry name" value="TPR-like_helical_dom_sf"/>
</dbReference>
<evidence type="ECO:0000256" key="3">
    <source>
        <dbReference type="ARBA" id="ARBA00044493"/>
    </source>
</evidence>
<feature type="compositionally biased region" description="Low complexity" evidence="6">
    <location>
        <begin position="27"/>
        <end position="40"/>
    </location>
</feature>
<organism evidence="7 8">
    <name type="scientific">Tilletia horrida</name>
    <dbReference type="NCBI Taxonomy" id="155126"/>
    <lineage>
        <taxon>Eukaryota</taxon>
        <taxon>Fungi</taxon>
        <taxon>Dikarya</taxon>
        <taxon>Basidiomycota</taxon>
        <taxon>Ustilaginomycotina</taxon>
        <taxon>Exobasidiomycetes</taxon>
        <taxon>Tilletiales</taxon>
        <taxon>Tilletiaceae</taxon>
        <taxon>Tilletia</taxon>
    </lineage>
</organism>
<dbReference type="PANTHER" id="PTHR47936:SF1">
    <property type="entry name" value="PENTATRICOPEPTIDE REPEAT-CONTAINING PROTEIN GUN1, CHLOROPLASTIC"/>
    <property type="match status" value="1"/>
</dbReference>
<accession>A0AAN6GWY4</accession>
<name>A0AAN6GWY4_9BASI</name>
<gene>
    <name evidence="7" type="ORF">OC846_000951</name>
</gene>
<keyword evidence="2" id="KW-0677">Repeat</keyword>
<evidence type="ECO:0008006" key="9">
    <source>
        <dbReference type="Google" id="ProtNLM"/>
    </source>
</evidence>
<feature type="region of interest" description="Disordered" evidence="6">
    <location>
        <begin position="794"/>
        <end position="833"/>
    </location>
</feature>
<comment type="caution">
    <text evidence="7">The sequence shown here is derived from an EMBL/GenBank/DDBJ whole genome shotgun (WGS) entry which is preliminary data.</text>
</comment>
<evidence type="ECO:0000313" key="8">
    <source>
        <dbReference type="Proteomes" id="UP001176517"/>
    </source>
</evidence>
<sequence>MLRSSKIKQQAASAVAAAANAAAGASTSSASSYAASHSPALPIPSLASTPPRRAVIKAGALKAARRARVAREGFDVEGPKLSFLEQEKLLRSEIVELERALETTTQVESSKKATEHLPPLDELALEQIYQALMLPEPLTPAEERLLLLDQRRSETRSVLALEDPNAETSLSERTESLPLSQAQHNALMQAQVKSGNTLRAIQTLTAMEMSSTPAQISTYTLMIDHLINHPSNSRALQSCAWSIFYHMRLAAHPVPDTPLYALMLHACAKGVPQPSDVLPISSRALPVVRAARQMRDPSKSDADRALDLFREMGAYNITPNAEIYNNVILACCRSGKRHHYYEAFRLLREMLNKGDAVGRVDDSLAGILWEDHPDPAGPASLSKTQEARQASTLRFTPDRYTFHAFLQGCAKQGDLGRARWILAEMIRSASYHQRALGKLSEADFQNHRHDVTVRRQLKELEDCRPSAETLTHVFYTYASYKPPLRRSQLKVVSEQSMPATRTSSTVSEDFDTHPQVSGPTEGATDGVTVVRGEDGGDAAQQPALRTESTDINKLEDDAATTFTLQLPQTSADVLREVRALMARILADRAAAVDAEGTDTRDLTGSALSTVRPTVHLANAYMSAVLAHSSSVSRLSIFEDSLALLPDAGQALIGEHSDADPGLHYGSRAPEHGLYARLGLQPNSKSYLVGLKLCAGISTKKVDRANEADQGPGTGVKEEDVMTSAHRFWNEWQRLDMLESVRTGFRPEEAISIAKGREQAWAARIRVLAKFNHVEEAIAVLKEFIALYPPERPGKHPDPYNTTPSAVEPVQASAATDEPTPPSSPAARSLAVSRSKKDATKAADALSLPVSLLNGLGPLSVPPEAYRVLLSTQGGHLMAPLASSWSHASDTVRPGLTFADLDLLHHRLVNTDGPIKKKGLAVVTWAGRAYEAAKKERW</sequence>
<evidence type="ECO:0000256" key="1">
    <source>
        <dbReference type="ARBA" id="ARBA00006192"/>
    </source>
</evidence>
<evidence type="ECO:0000256" key="6">
    <source>
        <dbReference type="SAM" id="MobiDB-lite"/>
    </source>
</evidence>